<comment type="caution">
    <text evidence="3">The sequence shown here is derived from an EMBL/GenBank/DDBJ whole genome shotgun (WGS) entry which is preliminary data.</text>
</comment>
<dbReference type="Gene3D" id="3.40.710.10">
    <property type="entry name" value="DD-peptidase/beta-lactamase superfamily"/>
    <property type="match status" value="1"/>
</dbReference>
<dbReference type="EMBL" id="JACHJU010000001">
    <property type="protein sequence ID" value="MBB4938405.1"/>
    <property type="molecule type" value="Genomic_DNA"/>
</dbReference>
<evidence type="ECO:0000313" key="4">
    <source>
        <dbReference type="Proteomes" id="UP000534286"/>
    </source>
</evidence>
<dbReference type="InterPro" id="IPR012338">
    <property type="entry name" value="Beta-lactam/transpept-like"/>
</dbReference>
<evidence type="ECO:0000256" key="1">
    <source>
        <dbReference type="SAM" id="SignalP"/>
    </source>
</evidence>
<keyword evidence="4" id="KW-1185">Reference proteome</keyword>
<feature type="chain" id="PRO_5031229036" evidence="1">
    <location>
        <begin position="29"/>
        <end position="373"/>
    </location>
</feature>
<sequence>MIKTFSRTLAVLLAVTSLIAGPAATADAGTGAEPPRAKVKVSLDGLVTAGAATAASVRLQEPGQDWAAAAGVRDLESRRAADADGYFRIGSVTKTFVATVLLQLSDERRLRLDDPIERHLPGVVPNGGHITVRQLLNHTSGLHDYMSEPGYSTNRWRGADRFRSYTPAHLLKVAFGEQPDFRPGESWRYSNTNYIVAGLLIEKLTGRPYGEEIRRRILRPLRLTQTIVPGTRPGLPGPHAHGYATLPTGQVVDVTRMDPSLDWAAGEMISTTRDLNRFFDALLTGKLTSARALDAMRTAVATGVGFRYGLGLQEYTLPCGRSLWGHSGELIGYMTFAFRSDDGRRLALSVNPHTRKPSQEEMFALAGAFYCTG</sequence>
<keyword evidence="3" id="KW-0645">Protease</keyword>
<protein>
    <submittedName>
        <fullName evidence="3">D-alanyl-D-alanine carboxypeptidase</fullName>
        <ecNumber evidence="3">3.4.16.4</ecNumber>
    </submittedName>
</protein>
<dbReference type="PANTHER" id="PTHR46825:SF7">
    <property type="entry name" value="D-ALANYL-D-ALANINE CARBOXYPEPTIDASE"/>
    <property type="match status" value="1"/>
</dbReference>
<dbReference type="EC" id="3.4.16.4" evidence="3"/>
<keyword evidence="1" id="KW-0732">Signal</keyword>
<dbReference type="InterPro" id="IPR050491">
    <property type="entry name" value="AmpC-like"/>
</dbReference>
<dbReference type="Pfam" id="PF00144">
    <property type="entry name" value="Beta-lactamase"/>
    <property type="match status" value="1"/>
</dbReference>
<dbReference type="GO" id="GO:0009002">
    <property type="term" value="F:serine-type D-Ala-D-Ala carboxypeptidase activity"/>
    <property type="evidence" value="ECO:0007669"/>
    <property type="project" value="UniProtKB-EC"/>
</dbReference>
<proteinExistence type="predicted"/>
<feature type="signal peptide" evidence="1">
    <location>
        <begin position="1"/>
        <end position="28"/>
    </location>
</feature>
<evidence type="ECO:0000259" key="2">
    <source>
        <dbReference type="Pfam" id="PF00144"/>
    </source>
</evidence>
<dbReference type="SUPFAM" id="SSF56601">
    <property type="entry name" value="beta-lactamase/transpeptidase-like"/>
    <property type="match status" value="1"/>
</dbReference>
<gene>
    <name evidence="3" type="ORF">FHR32_002710</name>
</gene>
<dbReference type="InterPro" id="IPR001466">
    <property type="entry name" value="Beta-lactam-related"/>
</dbReference>
<dbReference type="PANTHER" id="PTHR46825">
    <property type="entry name" value="D-ALANYL-D-ALANINE-CARBOXYPEPTIDASE/ENDOPEPTIDASE AMPH"/>
    <property type="match status" value="1"/>
</dbReference>
<accession>A0A7W7RUI0</accession>
<reference evidence="3 4" key="1">
    <citation type="submission" date="2020-08" db="EMBL/GenBank/DDBJ databases">
        <title>Sequencing the genomes of 1000 actinobacteria strains.</title>
        <authorList>
            <person name="Klenk H.-P."/>
        </authorList>
    </citation>
    <scope>NUCLEOTIDE SEQUENCE [LARGE SCALE GENOMIC DNA]</scope>
    <source>
        <strain evidence="3 4">DSM 43023</strain>
    </source>
</reference>
<name>A0A7W7RUI0_9ACTN</name>
<keyword evidence="3" id="KW-0121">Carboxypeptidase</keyword>
<dbReference type="RefSeq" id="WP_184754587.1">
    <property type="nucleotide sequence ID" value="NZ_BAABEK010000045.1"/>
</dbReference>
<dbReference type="Proteomes" id="UP000534286">
    <property type="component" value="Unassembled WGS sequence"/>
</dbReference>
<feature type="domain" description="Beta-lactamase-related" evidence="2">
    <location>
        <begin position="49"/>
        <end position="354"/>
    </location>
</feature>
<evidence type="ECO:0000313" key="3">
    <source>
        <dbReference type="EMBL" id="MBB4938405.1"/>
    </source>
</evidence>
<organism evidence="3 4">
    <name type="scientific">Streptosporangium album</name>
    <dbReference type="NCBI Taxonomy" id="47479"/>
    <lineage>
        <taxon>Bacteria</taxon>
        <taxon>Bacillati</taxon>
        <taxon>Actinomycetota</taxon>
        <taxon>Actinomycetes</taxon>
        <taxon>Streptosporangiales</taxon>
        <taxon>Streptosporangiaceae</taxon>
        <taxon>Streptosporangium</taxon>
    </lineage>
</organism>
<keyword evidence="3" id="KW-0378">Hydrolase</keyword>
<dbReference type="AlphaFoldDB" id="A0A7W7RUI0"/>